<feature type="transmembrane region" description="Helical" evidence="1">
    <location>
        <begin position="213"/>
        <end position="233"/>
    </location>
</feature>
<reference evidence="3 4" key="1">
    <citation type="submission" date="2019-11" db="EMBL/GenBank/DDBJ databases">
        <authorList>
            <person name="Zheng R.K."/>
            <person name="Sun C.M."/>
        </authorList>
    </citation>
    <scope>NUCLEOTIDE SEQUENCE [LARGE SCALE GENOMIC DNA]</scope>
    <source>
        <strain evidence="3 4">SRB007</strain>
    </source>
</reference>
<dbReference type="Proteomes" id="UP000428328">
    <property type="component" value="Chromosome"/>
</dbReference>
<sequence>MILTRISALLPDDSRDKGRLAALGGGLLISFDPVFIRLSGTGGFDTAFLFGLFTAISMFLLIRMTDERGVLGVLRDGGWPLVVSGLLILGSASTFVLSVKHTAVANTMIILSGRPVLTALASWIFLRERTSKALWLAIVGVIAGIFIVVSGSLESGNVLGDGLALITVTCLGLNGTLWRRYKSISRLAVVGLGGLFIALVMFVPAAPSDFSPATWLVMAAMGLGSAPLGRVLNAVSSRYIPAAEMATIALSSAVLAPGWVFLIFAEQPSAATLLGGTVVLGSIFSYIVMTRQRA</sequence>
<keyword evidence="1" id="KW-0472">Membrane</keyword>
<dbReference type="InterPro" id="IPR000620">
    <property type="entry name" value="EamA_dom"/>
</dbReference>
<accession>A0A6I6JHV1</accession>
<feature type="transmembrane region" description="Helical" evidence="1">
    <location>
        <begin position="245"/>
        <end position="264"/>
    </location>
</feature>
<feature type="domain" description="EamA" evidence="2">
    <location>
        <begin position="18"/>
        <end position="149"/>
    </location>
</feature>
<feature type="transmembrane region" description="Helical" evidence="1">
    <location>
        <begin position="159"/>
        <end position="178"/>
    </location>
</feature>
<feature type="transmembrane region" description="Helical" evidence="1">
    <location>
        <begin position="46"/>
        <end position="65"/>
    </location>
</feature>
<dbReference type="RefSeq" id="WP_158946912.1">
    <property type="nucleotide sequence ID" value="NZ_CP046400.1"/>
</dbReference>
<keyword evidence="1" id="KW-0812">Transmembrane</keyword>
<dbReference type="GO" id="GO:0016020">
    <property type="term" value="C:membrane"/>
    <property type="evidence" value="ECO:0007669"/>
    <property type="project" value="InterPro"/>
</dbReference>
<protein>
    <submittedName>
        <fullName evidence="3">EamA family transporter</fullName>
    </submittedName>
</protein>
<proteinExistence type="predicted"/>
<keyword evidence="4" id="KW-1185">Reference proteome</keyword>
<feature type="transmembrane region" description="Helical" evidence="1">
    <location>
        <begin position="20"/>
        <end position="40"/>
    </location>
</feature>
<dbReference type="SUPFAM" id="SSF103481">
    <property type="entry name" value="Multidrug resistance efflux transporter EmrE"/>
    <property type="match status" value="2"/>
</dbReference>
<evidence type="ECO:0000313" key="3">
    <source>
        <dbReference type="EMBL" id="QGY39687.1"/>
    </source>
</evidence>
<feature type="transmembrane region" description="Helical" evidence="1">
    <location>
        <begin position="270"/>
        <end position="289"/>
    </location>
</feature>
<dbReference type="PANTHER" id="PTHR22911">
    <property type="entry name" value="ACYL-MALONYL CONDENSING ENZYME-RELATED"/>
    <property type="match status" value="1"/>
</dbReference>
<feature type="transmembrane region" description="Helical" evidence="1">
    <location>
        <begin position="103"/>
        <end position="126"/>
    </location>
</feature>
<feature type="transmembrane region" description="Helical" evidence="1">
    <location>
        <begin position="77"/>
        <end position="97"/>
    </location>
</feature>
<dbReference type="EMBL" id="CP046400">
    <property type="protein sequence ID" value="QGY39687.1"/>
    <property type="molecule type" value="Genomic_DNA"/>
</dbReference>
<feature type="transmembrane region" description="Helical" evidence="1">
    <location>
        <begin position="133"/>
        <end position="153"/>
    </location>
</feature>
<gene>
    <name evidence="3" type="ORF">GM415_05995</name>
</gene>
<dbReference type="PANTHER" id="PTHR22911:SF76">
    <property type="entry name" value="EAMA DOMAIN-CONTAINING PROTEIN"/>
    <property type="match status" value="1"/>
</dbReference>
<keyword evidence="1" id="KW-1133">Transmembrane helix</keyword>
<dbReference type="KEGG" id="psel:GM415_05995"/>
<name>A0A6I6JHV1_9BACT</name>
<feature type="transmembrane region" description="Helical" evidence="1">
    <location>
        <begin position="187"/>
        <end position="207"/>
    </location>
</feature>
<evidence type="ECO:0000259" key="2">
    <source>
        <dbReference type="Pfam" id="PF00892"/>
    </source>
</evidence>
<dbReference type="Pfam" id="PF00892">
    <property type="entry name" value="EamA"/>
    <property type="match status" value="1"/>
</dbReference>
<evidence type="ECO:0000256" key="1">
    <source>
        <dbReference type="SAM" id="Phobius"/>
    </source>
</evidence>
<dbReference type="InterPro" id="IPR037185">
    <property type="entry name" value="EmrE-like"/>
</dbReference>
<dbReference type="AlphaFoldDB" id="A0A6I6JHV1"/>
<evidence type="ECO:0000313" key="4">
    <source>
        <dbReference type="Proteomes" id="UP000428328"/>
    </source>
</evidence>
<organism evidence="3 4">
    <name type="scientific">Pseudodesulfovibrio cashew</name>
    <dbReference type="NCBI Taxonomy" id="2678688"/>
    <lineage>
        <taxon>Bacteria</taxon>
        <taxon>Pseudomonadati</taxon>
        <taxon>Thermodesulfobacteriota</taxon>
        <taxon>Desulfovibrionia</taxon>
        <taxon>Desulfovibrionales</taxon>
        <taxon>Desulfovibrionaceae</taxon>
    </lineage>
</organism>